<dbReference type="GO" id="GO:0044209">
    <property type="term" value="P:AMP salvage"/>
    <property type="evidence" value="ECO:0007669"/>
    <property type="project" value="UniProtKB-UniRule"/>
</dbReference>
<dbReference type="InterPro" id="IPR050054">
    <property type="entry name" value="UPRTase/APRTase"/>
</dbReference>
<name>F5LAR6_CALTT</name>
<comment type="pathway">
    <text evidence="4 12">Purine metabolism; AMP biosynthesis via salvage pathway; AMP from adenine: step 1/1.</text>
</comment>
<dbReference type="NCBIfam" id="TIGR01090">
    <property type="entry name" value="apt"/>
    <property type="match status" value="1"/>
</dbReference>
<dbReference type="KEGG" id="cthu:HUR95_14695"/>
<dbReference type="SUPFAM" id="SSF53271">
    <property type="entry name" value="PRTase-like"/>
    <property type="match status" value="1"/>
</dbReference>
<feature type="domain" description="Phosphoribosyltransferase" evidence="13">
    <location>
        <begin position="27"/>
        <end position="167"/>
    </location>
</feature>
<evidence type="ECO:0000313" key="15">
    <source>
        <dbReference type="EMBL" id="QZT33477.1"/>
    </source>
</evidence>
<sequence length="171" mass="18715">MDFKSKIRVIEDFPQPGIRFKDITTLLKDGQAYRAAIDKLAEYAESKGADLVVGPEARGFVIGAPIAYKLGKGFVPVRKAGKLPAETVQAEYDLEYGQDALAIHKDAIRQGQKVLVADDLLATGGTISTTINLVEQLGGKVVGCVFLIELTYLNGRKKLEPEYHVFSLVQY</sequence>
<dbReference type="Proteomes" id="UP000825179">
    <property type="component" value="Chromosome"/>
</dbReference>
<dbReference type="GO" id="GO:0006168">
    <property type="term" value="P:adenine salvage"/>
    <property type="evidence" value="ECO:0007669"/>
    <property type="project" value="InterPro"/>
</dbReference>
<dbReference type="Gene3D" id="3.40.50.2020">
    <property type="match status" value="1"/>
</dbReference>
<dbReference type="EMBL" id="CP082237">
    <property type="protein sequence ID" value="QZT33477.1"/>
    <property type="molecule type" value="Genomic_DNA"/>
</dbReference>
<evidence type="ECO:0000256" key="9">
    <source>
        <dbReference type="ARBA" id="ARBA00022676"/>
    </source>
</evidence>
<dbReference type="PANTHER" id="PTHR32315">
    <property type="entry name" value="ADENINE PHOSPHORIBOSYLTRANSFERASE"/>
    <property type="match status" value="1"/>
</dbReference>
<evidence type="ECO:0000256" key="2">
    <source>
        <dbReference type="ARBA" id="ARBA00003968"/>
    </source>
</evidence>
<keyword evidence="10 12" id="KW-0808">Transferase</keyword>
<evidence type="ECO:0000256" key="8">
    <source>
        <dbReference type="ARBA" id="ARBA00022490"/>
    </source>
</evidence>
<reference evidence="14 16" key="1">
    <citation type="journal article" date="2011" name="J. Bacteriol.">
        <title>Draft genome sequence of the thermoalkaliphilic Caldalkalibacillus thermarum strain TA2.A1.</title>
        <authorList>
            <person name="Kalamorz F."/>
            <person name="Keis S."/>
            <person name="McMillan D.G."/>
            <person name="Olsson K."/>
            <person name="Stanton J.A."/>
            <person name="Stockwell P."/>
            <person name="Black M.A."/>
            <person name="Klingeman D.M."/>
            <person name="Land M.L."/>
            <person name="Han C.S."/>
            <person name="Martin S.L."/>
            <person name="Becher S.A."/>
            <person name="Peddie C.J."/>
            <person name="Morgan H.W."/>
            <person name="Matthies D."/>
            <person name="Preiss L."/>
            <person name="Meier T."/>
            <person name="Brown S.D."/>
            <person name="Cook G.M."/>
        </authorList>
    </citation>
    <scope>NUCLEOTIDE SEQUENCE [LARGE SCALE GENOMIC DNA]</scope>
    <source>
        <strain evidence="14 16">TA2.A1</strain>
    </source>
</reference>
<accession>F5LAR6</accession>
<evidence type="ECO:0000313" key="14">
    <source>
        <dbReference type="EMBL" id="EGL81638.1"/>
    </source>
</evidence>
<reference evidence="15" key="3">
    <citation type="submission" date="2021-08" db="EMBL/GenBank/DDBJ databases">
        <authorList>
            <person name="de Jong S."/>
            <person name="van den Broek M."/>
            <person name="Merkel A."/>
            <person name="de la Torre Cortes P."/>
            <person name="Kalamorz F."/>
            <person name="Cook G."/>
            <person name="van Loosdrecht M."/>
            <person name="McMillan D."/>
        </authorList>
    </citation>
    <scope>NUCLEOTIDE SEQUENCE</scope>
    <source>
        <strain evidence="15">TA2.A1</strain>
    </source>
</reference>
<evidence type="ECO:0000256" key="12">
    <source>
        <dbReference type="HAMAP-Rule" id="MF_00004"/>
    </source>
</evidence>
<dbReference type="InterPro" id="IPR005764">
    <property type="entry name" value="Ade_phspho_trans"/>
</dbReference>
<dbReference type="PANTHER" id="PTHR32315:SF3">
    <property type="entry name" value="ADENINE PHOSPHORIBOSYLTRANSFERASE"/>
    <property type="match status" value="1"/>
</dbReference>
<comment type="similarity">
    <text evidence="5 12">Belongs to the purine/pyrimidine phosphoribosyltransferase family.</text>
</comment>
<evidence type="ECO:0000256" key="7">
    <source>
        <dbReference type="ARBA" id="ARBA00011893"/>
    </source>
</evidence>
<gene>
    <name evidence="12" type="primary">apt</name>
    <name evidence="14" type="ORF">CathTA2_3001</name>
    <name evidence="15" type="ORF">HUR95_14695</name>
</gene>
<evidence type="ECO:0000256" key="1">
    <source>
        <dbReference type="ARBA" id="ARBA00000868"/>
    </source>
</evidence>
<dbReference type="HAMAP" id="MF_00004">
    <property type="entry name" value="Aden_phosphoribosyltr"/>
    <property type="match status" value="1"/>
</dbReference>
<dbReference type="FunFam" id="3.40.50.2020:FF:000004">
    <property type="entry name" value="Adenine phosphoribosyltransferase"/>
    <property type="match status" value="1"/>
</dbReference>
<keyword evidence="8 12" id="KW-0963">Cytoplasm</keyword>
<dbReference type="GO" id="GO:0006166">
    <property type="term" value="P:purine ribonucleoside salvage"/>
    <property type="evidence" value="ECO:0007669"/>
    <property type="project" value="UniProtKB-UniRule"/>
</dbReference>
<dbReference type="eggNOG" id="COG0503">
    <property type="taxonomic scope" value="Bacteria"/>
</dbReference>
<evidence type="ECO:0000256" key="11">
    <source>
        <dbReference type="ARBA" id="ARBA00022726"/>
    </source>
</evidence>
<evidence type="ECO:0000259" key="13">
    <source>
        <dbReference type="Pfam" id="PF00156"/>
    </source>
</evidence>
<dbReference type="NCBIfam" id="NF002633">
    <property type="entry name" value="PRK02304.1-2"/>
    <property type="match status" value="1"/>
</dbReference>
<comment type="catalytic activity">
    <reaction evidence="1 12">
        <text>AMP + diphosphate = 5-phospho-alpha-D-ribose 1-diphosphate + adenine</text>
        <dbReference type="Rhea" id="RHEA:16609"/>
        <dbReference type="ChEBI" id="CHEBI:16708"/>
        <dbReference type="ChEBI" id="CHEBI:33019"/>
        <dbReference type="ChEBI" id="CHEBI:58017"/>
        <dbReference type="ChEBI" id="CHEBI:456215"/>
        <dbReference type="EC" id="2.4.2.7"/>
    </reaction>
</comment>
<evidence type="ECO:0000256" key="10">
    <source>
        <dbReference type="ARBA" id="ARBA00022679"/>
    </source>
</evidence>
<dbReference type="GO" id="GO:0016208">
    <property type="term" value="F:AMP binding"/>
    <property type="evidence" value="ECO:0007669"/>
    <property type="project" value="TreeGrafter"/>
</dbReference>
<dbReference type="CDD" id="cd06223">
    <property type="entry name" value="PRTases_typeI"/>
    <property type="match status" value="1"/>
</dbReference>
<reference evidence="15 17" key="2">
    <citation type="journal article" date="2020" name="Extremophiles">
        <title>Genomic analysis of Caldalkalibacillus thermarum TA2.A1 reveals aerobic alkaliphilic metabolism and evolutionary hallmarks linking alkaliphilic bacteria and plant life.</title>
        <authorList>
            <person name="de Jong S.I."/>
            <person name="van den Broek M.A."/>
            <person name="Merkel A.Y."/>
            <person name="de la Torre Cortes P."/>
            <person name="Kalamorz F."/>
            <person name="Cook G.M."/>
            <person name="van Loosdrecht M.C.M."/>
            <person name="McMillan D.G.G."/>
        </authorList>
    </citation>
    <scope>NUCLEOTIDE SEQUENCE [LARGE SCALE GENOMIC DNA]</scope>
    <source>
        <strain evidence="15 17">TA2.A1</strain>
    </source>
</reference>
<dbReference type="AlphaFoldDB" id="F5LAR6"/>
<comment type="function">
    <text evidence="2 12">Catalyzes a salvage reaction resulting in the formation of AMP, that is energically less costly than de novo synthesis.</text>
</comment>
<dbReference type="InterPro" id="IPR000836">
    <property type="entry name" value="PRTase_dom"/>
</dbReference>
<evidence type="ECO:0000256" key="4">
    <source>
        <dbReference type="ARBA" id="ARBA00004659"/>
    </source>
</evidence>
<evidence type="ECO:0000313" key="16">
    <source>
        <dbReference type="Proteomes" id="UP000010716"/>
    </source>
</evidence>
<keyword evidence="9 12" id="KW-0328">Glycosyltransferase</keyword>
<dbReference type="NCBIfam" id="NF002636">
    <property type="entry name" value="PRK02304.1-5"/>
    <property type="match status" value="1"/>
</dbReference>
<evidence type="ECO:0000256" key="6">
    <source>
        <dbReference type="ARBA" id="ARBA00011738"/>
    </source>
</evidence>
<dbReference type="EMBL" id="AFCE01000164">
    <property type="protein sequence ID" value="EGL81638.1"/>
    <property type="molecule type" value="Genomic_DNA"/>
</dbReference>
<dbReference type="EC" id="2.4.2.7" evidence="7 12"/>
<protein>
    <recommendedName>
        <fullName evidence="7 12">Adenine phosphoribosyltransferase</fullName>
        <shortName evidence="12">APRT</shortName>
        <ecNumber evidence="7 12">2.4.2.7</ecNumber>
    </recommendedName>
</protein>
<organism evidence="14 16">
    <name type="scientific">Caldalkalibacillus thermarum (strain TA2.A1)</name>
    <dbReference type="NCBI Taxonomy" id="986075"/>
    <lineage>
        <taxon>Bacteria</taxon>
        <taxon>Bacillati</taxon>
        <taxon>Bacillota</taxon>
        <taxon>Bacilli</taxon>
        <taxon>Bacillales</taxon>
        <taxon>Bacillaceae</taxon>
        <taxon>Caldalkalibacillus</taxon>
    </lineage>
</organism>
<keyword evidence="11 12" id="KW-0660">Purine salvage</keyword>
<dbReference type="UniPathway" id="UPA00588">
    <property type="reaction ID" value="UER00646"/>
</dbReference>
<dbReference type="Proteomes" id="UP000010716">
    <property type="component" value="Unassembled WGS sequence"/>
</dbReference>
<evidence type="ECO:0000256" key="3">
    <source>
        <dbReference type="ARBA" id="ARBA00004496"/>
    </source>
</evidence>
<dbReference type="InterPro" id="IPR029057">
    <property type="entry name" value="PRTase-like"/>
</dbReference>
<dbReference type="Pfam" id="PF00156">
    <property type="entry name" value="Pribosyltran"/>
    <property type="match status" value="1"/>
</dbReference>
<dbReference type="NCBIfam" id="NF002634">
    <property type="entry name" value="PRK02304.1-3"/>
    <property type="match status" value="1"/>
</dbReference>
<dbReference type="GO" id="GO:0002055">
    <property type="term" value="F:adenine binding"/>
    <property type="evidence" value="ECO:0007669"/>
    <property type="project" value="TreeGrafter"/>
</dbReference>
<dbReference type="GO" id="GO:0003999">
    <property type="term" value="F:adenine phosphoribosyltransferase activity"/>
    <property type="evidence" value="ECO:0007669"/>
    <property type="project" value="UniProtKB-UniRule"/>
</dbReference>
<proteinExistence type="inferred from homology"/>
<dbReference type="OrthoDB" id="9803963at2"/>
<evidence type="ECO:0000256" key="5">
    <source>
        <dbReference type="ARBA" id="ARBA00008391"/>
    </source>
</evidence>
<comment type="subcellular location">
    <subcellularLocation>
        <location evidence="3 12">Cytoplasm</location>
    </subcellularLocation>
</comment>
<comment type="subunit">
    <text evidence="6 12">Homodimer.</text>
</comment>
<keyword evidence="17" id="KW-1185">Reference proteome</keyword>
<evidence type="ECO:0000313" key="17">
    <source>
        <dbReference type="Proteomes" id="UP000825179"/>
    </source>
</evidence>
<dbReference type="RefSeq" id="WP_007506368.1">
    <property type="nucleotide sequence ID" value="NZ_AFCE01000164.1"/>
</dbReference>
<dbReference type="GO" id="GO:0005737">
    <property type="term" value="C:cytoplasm"/>
    <property type="evidence" value="ECO:0007669"/>
    <property type="project" value="UniProtKB-SubCell"/>
</dbReference>